<comment type="caution">
    <text evidence="2">The sequence shown here is derived from an EMBL/GenBank/DDBJ whole genome shotgun (WGS) entry which is preliminary data.</text>
</comment>
<accession>A0A426XUN6</accession>
<feature type="compositionally biased region" description="Low complexity" evidence="1">
    <location>
        <begin position="106"/>
        <end position="119"/>
    </location>
</feature>
<dbReference type="AlphaFoldDB" id="A0A426XUN6"/>
<evidence type="ECO:0000256" key="1">
    <source>
        <dbReference type="SAM" id="MobiDB-lite"/>
    </source>
</evidence>
<evidence type="ECO:0000313" key="3">
    <source>
        <dbReference type="Proteomes" id="UP000287651"/>
    </source>
</evidence>
<organism evidence="2 3">
    <name type="scientific">Ensete ventricosum</name>
    <name type="common">Abyssinian banana</name>
    <name type="synonym">Musa ensete</name>
    <dbReference type="NCBI Taxonomy" id="4639"/>
    <lineage>
        <taxon>Eukaryota</taxon>
        <taxon>Viridiplantae</taxon>
        <taxon>Streptophyta</taxon>
        <taxon>Embryophyta</taxon>
        <taxon>Tracheophyta</taxon>
        <taxon>Spermatophyta</taxon>
        <taxon>Magnoliopsida</taxon>
        <taxon>Liliopsida</taxon>
        <taxon>Zingiberales</taxon>
        <taxon>Musaceae</taxon>
        <taxon>Ensete</taxon>
    </lineage>
</organism>
<reference evidence="2 3" key="1">
    <citation type="journal article" date="2014" name="Agronomy (Basel)">
        <title>A Draft Genome Sequence for Ensete ventricosum, the Drought-Tolerant Tree Against Hunger.</title>
        <authorList>
            <person name="Harrison J."/>
            <person name="Moore K.A."/>
            <person name="Paszkiewicz K."/>
            <person name="Jones T."/>
            <person name="Grant M."/>
            <person name="Ambacheew D."/>
            <person name="Muzemil S."/>
            <person name="Studholme D.J."/>
        </authorList>
    </citation>
    <scope>NUCLEOTIDE SEQUENCE [LARGE SCALE GENOMIC DNA]</scope>
</reference>
<dbReference type="EMBL" id="AMZH03017299">
    <property type="protein sequence ID" value="RRT43204.1"/>
    <property type="molecule type" value="Genomic_DNA"/>
</dbReference>
<protein>
    <submittedName>
        <fullName evidence="2">Uncharacterized protein</fullName>
    </submittedName>
</protein>
<feature type="region of interest" description="Disordered" evidence="1">
    <location>
        <begin position="97"/>
        <end position="127"/>
    </location>
</feature>
<proteinExistence type="predicted"/>
<dbReference type="Proteomes" id="UP000287651">
    <property type="component" value="Unassembled WGS sequence"/>
</dbReference>
<evidence type="ECO:0000313" key="2">
    <source>
        <dbReference type="EMBL" id="RRT43204.1"/>
    </source>
</evidence>
<name>A0A426XUN6_ENSVE</name>
<gene>
    <name evidence="2" type="ORF">B296_00037875</name>
</gene>
<sequence length="229" mass="25424">MGEDIVAPFLLWISLLSKALYTRAAYPPRYLRAKLTRETQTWHPSDTRRYFLGGVYAYTWEMPVGIGAGPQPPSDHRRTGKGRALFTARRYFYPSLHGDRLPPVTPSAEASQGQSSESPLKNPRVTSCTCRRAQPQEIDMAPLHHEALSRVIQSSWRDFAHPVNLLAGALLLGVNPRRLFDDRNSPSCKPDLTAVPSPDRTGFQSKGAVTGRAGAARLLLDIADSLYRV</sequence>